<proteinExistence type="predicted"/>
<evidence type="ECO:0000313" key="2">
    <source>
        <dbReference type="Proteomes" id="UP001144096"/>
    </source>
</evidence>
<dbReference type="EMBL" id="JAMXQV010000036">
    <property type="protein sequence ID" value="MCR6489829.1"/>
    <property type="molecule type" value="Genomic_DNA"/>
</dbReference>
<evidence type="ECO:0000313" key="1">
    <source>
        <dbReference type="EMBL" id="MCR6489829.1"/>
    </source>
</evidence>
<dbReference type="RefSeq" id="WP_257926398.1">
    <property type="nucleotide sequence ID" value="NZ_JAMXQV010000036.1"/>
</dbReference>
<protein>
    <submittedName>
        <fullName evidence="1">FHA domain-containing protein</fullName>
    </submittedName>
</protein>
<dbReference type="Proteomes" id="UP001144096">
    <property type="component" value="Unassembled WGS sequence"/>
</dbReference>
<sequence>MGGTRVDTRKYEHLRGGVTDPVPGSLFALALSQGVSLAPAPGRELRFGRNRPQVDLCIGEDDLRVSRQTGLISHSGGGWQLANTGRLPIRLPGDQWLYPEHDPLPLVPGYTPMFVRGTRGREHMMEVYVIGPDGSCPPSLFDAVTQPPKRYWLTPDEKLVLVVLGQRYFAQEAFAQPLGRKQVAEEMAELQPDGEWTEKKVDRTIAAVRLRLNQDGVPGLTKDELVEPIGNMLNHNLIQALMSTSTLVPSDLSLLDGWD</sequence>
<dbReference type="AlphaFoldDB" id="A0A9X2NNA1"/>
<gene>
    <name evidence="1" type="ORF">M8542_44160</name>
</gene>
<accession>A0A9X2NNA1</accession>
<reference evidence="1" key="1">
    <citation type="submission" date="2022-06" db="EMBL/GenBank/DDBJ databases">
        <title>Amycolatopsis iheyaensis sp. nov., a new species of the genus Amycolatopsis isolated from soil in Iheya island, Japan.</title>
        <authorList>
            <person name="Ngamcharungchit C."/>
            <person name="Kanto H."/>
            <person name="Take A."/>
            <person name="Intra B."/>
            <person name="Matsumoto A."/>
            <person name="Panbangred W."/>
            <person name="Inahashi Y."/>
        </authorList>
    </citation>
    <scope>NUCLEOTIDE SEQUENCE</scope>
    <source>
        <strain evidence="1">OK19-0408</strain>
    </source>
</reference>
<comment type="caution">
    <text evidence="1">The sequence shown here is derived from an EMBL/GenBank/DDBJ whole genome shotgun (WGS) entry which is preliminary data.</text>
</comment>
<keyword evidence="2" id="KW-1185">Reference proteome</keyword>
<organism evidence="1 2">
    <name type="scientific">Amycolatopsis iheyensis</name>
    <dbReference type="NCBI Taxonomy" id="2945988"/>
    <lineage>
        <taxon>Bacteria</taxon>
        <taxon>Bacillati</taxon>
        <taxon>Actinomycetota</taxon>
        <taxon>Actinomycetes</taxon>
        <taxon>Pseudonocardiales</taxon>
        <taxon>Pseudonocardiaceae</taxon>
        <taxon>Amycolatopsis</taxon>
    </lineage>
</organism>
<name>A0A9X2NNA1_9PSEU</name>